<dbReference type="EMBL" id="KL584979">
    <property type="protein sequence ID" value="KEQ85705.1"/>
    <property type="molecule type" value="Genomic_DNA"/>
</dbReference>
<keyword evidence="3" id="KW-1185">Reference proteome</keyword>
<proteinExistence type="predicted"/>
<dbReference type="Proteomes" id="UP000030706">
    <property type="component" value="Unassembled WGS sequence"/>
</dbReference>
<evidence type="ECO:0000313" key="2">
    <source>
        <dbReference type="EMBL" id="KEQ85705.1"/>
    </source>
</evidence>
<dbReference type="AlphaFoldDB" id="A0A074XJL3"/>
<organism evidence="2 3">
    <name type="scientific">Aureobasidium pullulans EXF-150</name>
    <dbReference type="NCBI Taxonomy" id="1043002"/>
    <lineage>
        <taxon>Eukaryota</taxon>
        <taxon>Fungi</taxon>
        <taxon>Dikarya</taxon>
        <taxon>Ascomycota</taxon>
        <taxon>Pezizomycotina</taxon>
        <taxon>Dothideomycetes</taxon>
        <taxon>Dothideomycetidae</taxon>
        <taxon>Dothideales</taxon>
        <taxon>Saccotheciaceae</taxon>
        <taxon>Aureobasidium</taxon>
    </lineage>
</organism>
<evidence type="ECO:0000313" key="3">
    <source>
        <dbReference type="Proteomes" id="UP000030706"/>
    </source>
</evidence>
<protein>
    <submittedName>
        <fullName evidence="2">Uncharacterized protein</fullName>
    </submittedName>
</protein>
<dbReference type="RefSeq" id="XP_029761892.1">
    <property type="nucleotide sequence ID" value="XM_029899202.1"/>
</dbReference>
<feature type="region of interest" description="Disordered" evidence="1">
    <location>
        <begin position="43"/>
        <end position="66"/>
    </location>
</feature>
<feature type="compositionally biased region" description="Basic and acidic residues" evidence="1">
    <location>
        <begin position="55"/>
        <end position="66"/>
    </location>
</feature>
<reference evidence="2 3" key="1">
    <citation type="journal article" date="2014" name="BMC Genomics">
        <title>Genome sequencing of four Aureobasidium pullulans varieties: biotechnological potential, stress tolerance, and description of new species.</title>
        <authorList>
            <person name="Gostin Ar C."/>
            <person name="Ohm R.A."/>
            <person name="Kogej T."/>
            <person name="Sonjak S."/>
            <person name="Turk M."/>
            <person name="Zajc J."/>
            <person name="Zalar P."/>
            <person name="Grube M."/>
            <person name="Sun H."/>
            <person name="Han J."/>
            <person name="Sharma A."/>
            <person name="Chiniquy J."/>
            <person name="Ngan C.Y."/>
            <person name="Lipzen A."/>
            <person name="Barry K."/>
            <person name="Grigoriev I.V."/>
            <person name="Gunde-Cimerman N."/>
        </authorList>
    </citation>
    <scope>NUCLEOTIDE SEQUENCE [LARGE SCALE GENOMIC DNA]</scope>
    <source>
        <strain evidence="2 3">EXF-150</strain>
    </source>
</reference>
<dbReference type="HOGENOM" id="CLU_1488729_0_0_1"/>
<name>A0A074XJL3_AURPU</name>
<dbReference type="GeneID" id="40741508"/>
<evidence type="ECO:0000256" key="1">
    <source>
        <dbReference type="SAM" id="MobiDB-lite"/>
    </source>
</evidence>
<sequence length="181" mass="20243">MKIRARCRGARAQCIQVVRQEEVLRLGVGKSWYLPSNHKLQFGPSSNRQLKTTKKRDITDSSHCRNRDLPPSLKHIAVKLGLRTVDPVSQGQVFASNNLQDMYLTAQTQSSNSARAIDSSVKIKEIPGEQMTAQAIRSSQATKKLTAQAALITQNVWCRGTLDAWQMSKDGFLHVAVEKER</sequence>
<accession>A0A074XJL3</accession>
<gene>
    <name evidence="2" type="ORF">M438DRAFT_183455</name>
</gene>